<evidence type="ECO:0008006" key="3">
    <source>
        <dbReference type="Google" id="ProtNLM"/>
    </source>
</evidence>
<dbReference type="PROSITE" id="PS51257">
    <property type="entry name" value="PROKAR_LIPOPROTEIN"/>
    <property type="match status" value="1"/>
</dbReference>
<name>A0A1M4ZF26_9SPHI</name>
<reference evidence="2" key="1">
    <citation type="submission" date="2016-11" db="EMBL/GenBank/DDBJ databases">
        <authorList>
            <person name="Varghese N."/>
            <person name="Submissions S."/>
        </authorList>
    </citation>
    <scope>NUCLEOTIDE SEQUENCE [LARGE SCALE GENOMIC DNA]</scope>
    <source>
        <strain evidence="2">DSM 16990</strain>
    </source>
</reference>
<evidence type="ECO:0000313" key="1">
    <source>
        <dbReference type="EMBL" id="SHF16601.1"/>
    </source>
</evidence>
<protein>
    <recommendedName>
        <fullName evidence="3">DUF4249 domain-containing protein</fullName>
    </recommendedName>
</protein>
<gene>
    <name evidence="1" type="ORF">SAMN04488522_102303</name>
</gene>
<dbReference type="AlphaFoldDB" id="A0A1M4ZF26"/>
<proteinExistence type="predicted"/>
<dbReference type="Pfam" id="PF14054">
    <property type="entry name" value="DUF4249"/>
    <property type="match status" value="1"/>
</dbReference>
<dbReference type="Proteomes" id="UP000184287">
    <property type="component" value="Unassembled WGS sequence"/>
</dbReference>
<organism evidence="1 2">
    <name type="scientific">Pedobacter caeni</name>
    <dbReference type="NCBI Taxonomy" id="288992"/>
    <lineage>
        <taxon>Bacteria</taxon>
        <taxon>Pseudomonadati</taxon>
        <taxon>Bacteroidota</taxon>
        <taxon>Sphingobacteriia</taxon>
        <taxon>Sphingobacteriales</taxon>
        <taxon>Sphingobacteriaceae</taxon>
        <taxon>Pedobacter</taxon>
    </lineage>
</organism>
<keyword evidence="2" id="KW-1185">Reference proteome</keyword>
<dbReference type="STRING" id="288992.SAMN04488522_102303"/>
<sequence>MTMLKQIKYIAILFTGSIAWSSCEKVIDVKLDNAESQLVIEGTITDQPGQQLIKISKSVPYTENNTYPPVSGAVVLVTDDNGHSWTFSETTPGFYTFPALKGETGRTYTLKATVNNVVYTASSSMPAPVAIDFLDVKVFNFGGDDQKQAQVHYKDPAGIANQYRFVMKVNGIQSKQVYAENDRLSDGNDVPSVLFFTGNNDDQDQLRTGDVVDIEMQCIDKNVFLYWYTLSQQSSNGPSGGTTPGNPPSNINNKALGYFSVHTVSKKQLTVQ</sequence>
<accession>A0A1M4ZF26</accession>
<dbReference type="EMBL" id="FQUQ01000002">
    <property type="protein sequence ID" value="SHF16601.1"/>
    <property type="molecule type" value="Genomic_DNA"/>
</dbReference>
<evidence type="ECO:0000313" key="2">
    <source>
        <dbReference type="Proteomes" id="UP000184287"/>
    </source>
</evidence>
<dbReference type="InterPro" id="IPR025345">
    <property type="entry name" value="DUF4249"/>
</dbReference>